<evidence type="ECO:0000256" key="1">
    <source>
        <dbReference type="ARBA" id="ARBA00003767"/>
    </source>
</evidence>
<keyword evidence="3" id="KW-0479">Metal-binding</keyword>
<dbReference type="FunFam" id="3.30.160.60:FF:000097">
    <property type="entry name" value="Zinc finger protein"/>
    <property type="match status" value="1"/>
</dbReference>
<comment type="function">
    <text evidence="1">May be involved in transcriptional regulation.</text>
</comment>
<evidence type="ECO:0000259" key="13">
    <source>
        <dbReference type="PROSITE" id="PS50404"/>
    </source>
</evidence>
<dbReference type="PANTHER" id="PTHR24381">
    <property type="entry name" value="ZINC FINGER PROTEIN"/>
    <property type="match status" value="1"/>
</dbReference>
<feature type="domain" description="C2H2-type" evidence="12">
    <location>
        <begin position="75"/>
        <end position="102"/>
    </location>
</feature>
<gene>
    <name evidence="14" type="ORF">TTEB3V08_LOCUS201</name>
</gene>
<evidence type="ECO:0000256" key="10">
    <source>
        <dbReference type="ARBA" id="ARBA00023242"/>
    </source>
</evidence>
<sequence length="316" mass="36845">MYQVFNLDSNDKTQLSILKKKQARREKVNSFENGQTLGQSNKKIKTFKCKICDNIFGSSLERQVHTLSHKDQNEWVCPTCKRKFAIKKYLLRHLPSHVLGRNLGCETCGRKFRKQFELRSHKRIHTGEGVYTCVKCGKKFVHKSILNNHLRYHAKEYSCTCNICALVARTLGLELNDKIVDLFKKEHLEPEFGKINPQRLVPVLDDNGYILSERASSLSYHKKVHTGENKNTVKHECVVCCKFYVNLTIHLKRHTGERNFLCDLCGKKFRDNMIMPLHQRETGGVPPLQENFRLEDDYALPYAHPHRRVKLCVHRV</sequence>
<dbReference type="PROSITE" id="PS50157">
    <property type="entry name" value="ZINC_FINGER_C2H2_2"/>
    <property type="match status" value="4"/>
</dbReference>
<dbReference type="InterPro" id="IPR004045">
    <property type="entry name" value="Glutathione_S-Trfase_N"/>
</dbReference>
<organism evidence="14">
    <name type="scientific">Timema tahoe</name>
    <dbReference type="NCBI Taxonomy" id="61484"/>
    <lineage>
        <taxon>Eukaryota</taxon>
        <taxon>Metazoa</taxon>
        <taxon>Ecdysozoa</taxon>
        <taxon>Arthropoda</taxon>
        <taxon>Hexapoda</taxon>
        <taxon>Insecta</taxon>
        <taxon>Pterygota</taxon>
        <taxon>Neoptera</taxon>
        <taxon>Polyneoptera</taxon>
        <taxon>Phasmatodea</taxon>
        <taxon>Timematodea</taxon>
        <taxon>Timematoidea</taxon>
        <taxon>Timematidae</taxon>
        <taxon>Timema</taxon>
    </lineage>
</organism>
<comment type="subcellular location">
    <subcellularLocation>
        <location evidence="2">Nucleus</location>
    </subcellularLocation>
</comment>
<dbReference type="Pfam" id="PF00096">
    <property type="entry name" value="zf-C2H2"/>
    <property type="match status" value="2"/>
</dbReference>
<dbReference type="PROSITE" id="PS50404">
    <property type="entry name" value="GST_NTER"/>
    <property type="match status" value="1"/>
</dbReference>
<keyword evidence="10" id="KW-0539">Nucleus</keyword>
<evidence type="ECO:0000256" key="9">
    <source>
        <dbReference type="ARBA" id="ARBA00023163"/>
    </source>
</evidence>
<feature type="domain" description="C2H2-type" evidence="12">
    <location>
        <begin position="131"/>
        <end position="158"/>
    </location>
</feature>
<evidence type="ECO:0000256" key="8">
    <source>
        <dbReference type="ARBA" id="ARBA00023125"/>
    </source>
</evidence>
<dbReference type="InterPro" id="IPR036249">
    <property type="entry name" value="Thioredoxin-like_sf"/>
</dbReference>
<dbReference type="EMBL" id="OE000024">
    <property type="protein sequence ID" value="CAD7452009.1"/>
    <property type="molecule type" value="Genomic_DNA"/>
</dbReference>
<feature type="domain" description="C2H2-type" evidence="12">
    <location>
        <begin position="260"/>
        <end position="287"/>
    </location>
</feature>
<dbReference type="SUPFAM" id="SSF52833">
    <property type="entry name" value="Thioredoxin-like"/>
    <property type="match status" value="1"/>
</dbReference>
<proteinExistence type="predicted"/>
<name>A0A7R9FGL5_9NEOP</name>
<evidence type="ECO:0000313" key="14">
    <source>
        <dbReference type="EMBL" id="CAD7452009.1"/>
    </source>
</evidence>
<keyword evidence="4" id="KW-0677">Repeat</keyword>
<reference evidence="14" key="1">
    <citation type="submission" date="2020-11" db="EMBL/GenBank/DDBJ databases">
        <authorList>
            <person name="Tran Van P."/>
        </authorList>
    </citation>
    <scope>NUCLEOTIDE SEQUENCE</scope>
</reference>
<dbReference type="InterPro" id="IPR036236">
    <property type="entry name" value="Znf_C2H2_sf"/>
</dbReference>
<dbReference type="AlphaFoldDB" id="A0A7R9FGL5"/>
<keyword evidence="9" id="KW-0804">Transcription</keyword>
<dbReference type="Gene3D" id="3.40.30.10">
    <property type="entry name" value="Glutaredoxin"/>
    <property type="match status" value="1"/>
</dbReference>
<evidence type="ECO:0000256" key="7">
    <source>
        <dbReference type="ARBA" id="ARBA00023015"/>
    </source>
</evidence>
<dbReference type="GO" id="GO:0005634">
    <property type="term" value="C:nucleus"/>
    <property type="evidence" value="ECO:0007669"/>
    <property type="project" value="UniProtKB-SubCell"/>
</dbReference>
<evidence type="ECO:0000256" key="3">
    <source>
        <dbReference type="ARBA" id="ARBA00022723"/>
    </source>
</evidence>
<feature type="domain" description="C2H2-type" evidence="12">
    <location>
        <begin position="103"/>
        <end position="130"/>
    </location>
</feature>
<evidence type="ECO:0000259" key="12">
    <source>
        <dbReference type="PROSITE" id="PS50157"/>
    </source>
</evidence>
<evidence type="ECO:0000256" key="4">
    <source>
        <dbReference type="ARBA" id="ARBA00022737"/>
    </source>
</evidence>
<accession>A0A7R9FGL5</accession>
<evidence type="ECO:0000256" key="11">
    <source>
        <dbReference type="PROSITE-ProRule" id="PRU00042"/>
    </source>
</evidence>
<keyword evidence="5 11" id="KW-0863">Zinc-finger</keyword>
<dbReference type="GO" id="GO:0000981">
    <property type="term" value="F:DNA-binding transcription factor activity, RNA polymerase II-specific"/>
    <property type="evidence" value="ECO:0007669"/>
    <property type="project" value="TreeGrafter"/>
</dbReference>
<dbReference type="SMART" id="SM00355">
    <property type="entry name" value="ZnF_C2H2"/>
    <property type="match status" value="6"/>
</dbReference>
<dbReference type="InterPro" id="IPR013087">
    <property type="entry name" value="Znf_C2H2_type"/>
</dbReference>
<keyword evidence="7" id="KW-0805">Transcription regulation</keyword>
<evidence type="ECO:0000256" key="5">
    <source>
        <dbReference type="ARBA" id="ARBA00022771"/>
    </source>
</evidence>
<keyword evidence="6" id="KW-0862">Zinc</keyword>
<dbReference type="GO" id="GO:0000977">
    <property type="term" value="F:RNA polymerase II transcription regulatory region sequence-specific DNA binding"/>
    <property type="evidence" value="ECO:0007669"/>
    <property type="project" value="TreeGrafter"/>
</dbReference>
<dbReference type="Gene3D" id="3.30.160.60">
    <property type="entry name" value="Classic Zinc Finger"/>
    <property type="match status" value="4"/>
</dbReference>
<protein>
    <submittedName>
        <fullName evidence="14">Uncharacterized protein</fullName>
    </submittedName>
</protein>
<keyword evidence="8" id="KW-0238">DNA-binding</keyword>
<dbReference type="SUPFAM" id="SSF57667">
    <property type="entry name" value="beta-beta-alpha zinc fingers"/>
    <property type="match status" value="3"/>
</dbReference>
<evidence type="ECO:0000256" key="6">
    <source>
        <dbReference type="ARBA" id="ARBA00022833"/>
    </source>
</evidence>
<dbReference type="PANTHER" id="PTHR24381:SF393">
    <property type="entry name" value="CHROMATIN-LINKED ADAPTOR FOR MSL PROTEINS, ISOFORM B"/>
    <property type="match status" value="1"/>
</dbReference>
<evidence type="ECO:0000256" key="2">
    <source>
        <dbReference type="ARBA" id="ARBA00004123"/>
    </source>
</evidence>
<dbReference type="GO" id="GO:0008270">
    <property type="term" value="F:zinc ion binding"/>
    <property type="evidence" value="ECO:0007669"/>
    <property type="project" value="UniProtKB-KW"/>
</dbReference>
<feature type="domain" description="GST N-terminal" evidence="13">
    <location>
        <begin position="148"/>
        <end position="229"/>
    </location>
</feature>
<dbReference type="PROSITE" id="PS00028">
    <property type="entry name" value="ZINC_FINGER_C2H2_1"/>
    <property type="match status" value="4"/>
</dbReference>